<dbReference type="PANTHER" id="PTHR31672:SF13">
    <property type="entry name" value="F-BOX PROTEIN CPR30-LIKE"/>
    <property type="match status" value="1"/>
</dbReference>
<dbReference type="Proteomes" id="UP000236291">
    <property type="component" value="Unassembled WGS sequence"/>
</dbReference>
<evidence type="ECO:0000313" key="1">
    <source>
        <dbReference type="EMBL" id="PNX89807.1"/>
    </source>
</evidence>
<reference evidence="1 2" key="1">
    <citation type="journal article" date="2014" name="Am. J. Bot.">
        <title>Genome assembly and annotation for red clover (Trifolium pratense; Fabaceae).</title>
        <authorList>
            <person name="Istvanek J."/>
            <person name="Jaros M."/>
            <person name="Krenek A."/>
            <person name="Repkova J."/>
        </authorList>
    </citation>
    <scope>NUCLEOTIDE SEQUENCE [LARGE SCALE GENOMIC DNA]</scope>
    <source>
        <strain evidence="2">cv. Tatra</strain>
        <tissue evidence="1">Young leaves</tissue>
    </source>
</reference>
<reference evidence="1 2" key="2">
    <citation type="journal article" date="2017" name="Front. Plant Sci.">
        <title>Gene Classification and Mining of Molecular Markers Useful in Red Clover (Trifolium pratense) Breeding.</title>
        <authorList>
            <person name="Istvanek J."/>
            <person name="Dluhosova J."/>
            <person name="Dluhos P."/>
            <person name="Patkova L."/>
            <person name="Nedelnik J."/>
            <person name="Repkova J."/>
        </authorList>
    </citation>
    <scope>NUCLEOTIDE SEQUENCE [LARGE SCALE GENOMIC DNA]</scope>
    <source>
        <strain evidence="2">cv. Tatra</strain>
        <tissue evidence="1">Young leaves</tissue>
    </source>
</reference>
<organism evidence="1 2">
    <name type="scientific">Trifolium pratense</name>
    <name type="common">Red clover</name>
    <dbReference type="NCBI Taxonomy" id="57577"/>
    <lineage>
        <taxon>Eukaryota</taxon>
        <taxon>Viridiplantae</taxon>
        <taxon>Streptophyta</taxon>
        <taxon>Embryophyta</taxon>
        <taxon>Tracheophyta</taxon>
        <taxon>Spermatophyta</taxon>
        <taxon>Magnoliopsida</taxon>
        <taxon>eudicotyledons</taxon>
        <taxon>Gunneridae</taxon>
        <taxon>Pentapetalae</taxon>
        <taxon>rosids</taxon>
        <taxon>fabids</taxon>
        <taxon>Fabales</taxon>
        <taxon>Fabaceae</taxon>
        <taxon>Papilionoideae</taxon>
        <taxon>50 kb inversion clade</taxon>
        <taxon>NPAAA clade</taxon>
        <taxon>Hologalegina</taxon>
        <taxon>IRL clade</taxon>
        <taxon>Trifolieae</taxon>
        <taxon>Trifolium</taxon>
    </lineage>
</organism>
<comment type="caution">
    <text evidence="1">The sequence shown here is derived from an EMBL/GenBank/DDBJ whole genome shotgun (WGS) entry which is preliminary data.</text>
</comment>
<proteinExistence type="predicted"/>
<sequence length="174" mass="19807">MADLTTNEKKVSSSSYIPDEIALCILSKLPVKSLKRFSCARKSWSVLFENSDFLNKFRNNLVSKSVPLYDDACFLFKRTMYGTSFSLGLGKDEIVLDLNLPSIFLDNVLWNPNTRKMKLVPPTPVKKYLPDGLESAYCLHGFGYDCVQDDFKIILYKRFGGVLEWNVSLVGVKR</sequence>
<dbReference type="Gene3D" id="1.20.1280.50">
    <property type="match status" value="1"/>
</dbReference>
<dbReference type="AlphaFoldDB" id="A0A2K3MG91"/>
<dbReference type="InterPro" id="IPR036047">
    <property type="entry name" value="F-box-like_dom_sf"/>
</dbReference>
<accession>A0A2K3MG91</accession>
<dbReference type="EMBL" id="ASHM01060923">
    <property type="protein sequence ID" value="PNX89807.1"/>
    <property type="molecule type" value="Genomic_DNA"/>
</dbReference>
<gene>
    <name evidence="1" type="ORF">L195_g045929</name>
</gene>
<dbReference type="PANTHER" id="PTHR31672">
    <property type="entry name" value="BNACNNG10540D PROTEIN"/>
    <property type="match status" value="1"/>
</dbReference>
<evidence type="ECO:0000313" key="2">
    <source>
        <dbReference type="Proteomes" id="UP000236291"/>
    </source>
</evidence>
<name>A0A2K3MG91_TRIPR</name>
<protein>
    <submittedName>
        <fullName evidence="1">F-box protein</fullName>
    </submittedName>
</protein>
<dbReference type="InterPro" id="IPR050796">
    <property type="entry name" value="SCF_F-box_component"/>
</dbReference>
<dbReference type="SUPFAM" id="SSF81383">
    <property type="entry name" value="F-box domain"/>
    <property type="match status" value="1"/>
</dbReference>